<protein>
    <submittedName>
        <fullName evidence="1">Uncharacterized protein</fullName>
    </submittedName>
</protein>
<reference evidence="1 2" key="1">
    <citation type="journal article" date="2019" name="Int. J. Syst. Evol. Microbiol.">
        <title>The Global Catalogue of Microorganisms (GCM) 10K type strain sequencing project: providing services to taxonomists for standard genome sequencing and annotation.</title>
        <authorList>
            <consortium name="The Broad Institute Genomics Platform"/>
            <consortium name="The Broad Institute Genome Sequencing Center for Infectious Disease"/>
            <person name="Wu L."/>
            <person name="Ma J."/>
        </authorList>
    </citation>
    <scope>NUCLEOTIDE SEQUENCE [LARGE SCALE GENOMIC DNA]</scope>
    <source>
        <strain evidence="1 2">JCM 6835</strain>
    </source>
</reference>
<evidence type="ECO:0000313" key="1">
    <source>
        <dbReference type="EMBL" id="GAA2669113.1"/>
    </source>
</evidence>
<accession>A0ABN3S746</accession>
<keyword evidence="2" id="KW-1185">Reference proteome</keyword>
<dbReference type="EMBL" id="BAAATE010000012">
    <property type="protein sequence ID" value="GAA2669113.1"/>
    <property type="molecule type" value="Genomic_DNA"/>
</dbReference>
<dbReference type="InterPro" id="IPR045674">
    <property type="entry name" value="DUF6196"/>
</dbReference>
<dbReference type="Pfam" id="PF19696">
    <property type="entry name" value="DUF6196"/>
    <property type="match status" value="1"/>
</dbReference>
<comment type="caution">
    <text evidence="1">The sequence shown here is derived from an EMBL/GenBank/DDBJ whole genome shotgun (WGS) entry which is preliminary data.</text>
</comment>
<name>A0ABN3S746_9ACTN</name>
<dbReference type="Proteomes" id="UP001501666">
    <property type="component" value="Unassembled WGS sequence"/>
</dbReference>
<sequence length="166" mass="18356">MRGWRPSGDPERITVSRIGGPAMVSVSVETRQQTEERLRQVISMADLTVHDGVWHFEEFPADRPPELTEDTLAVVRDSESWSRLVPLPRDGGESERFGVFSFHFPADLDNSGFVGWLASHLKAELGTGVFVICGSNRARGGIYDYWGCPVELLQEAVAVVEALRAG</sequence>
<dbReference type="Gene3D" id="3.30.2130.10">
    <property type="entry name" value="VC0802-like"/>
    <property type="match status" value="1"/>
</dbReference>
<proteinExistence type="predicted"/>
<gene>
    <name evidence="1" type="ORF">GCM10010412_047460</name>
</gene>
<evidence type="ECO:0000313" key="2">
    <source>
        <dbReference type="Proteomes" id="UP001501666"/>
    </source>
</evidence>
<organism evidence="1 2">
    <name type="scientific">Nonomuraea recticatena</name>
    <dbReference type="NCBI Taxonomy" id="46178"/>
    <lineage>
        <taxon>Bacteria</taxon>
        <taxon>Bacillati</taxon>
        <taxon>Actinomycetota</taxon>
        <taxon>Actinomycetes</taxon>
        <taxon>Streptosporangiales</taxon>
        <taxon>Streptosporangiaceae</taxon>
        <taxon>Nonomuraea</taxon>
    </lineage>
</organism>